<dbReference type="EMBL" id="WTUW01000002">
    <property type="protein sequence ID" value="MZR31619.1"/>
    <property type="molecule type" value="Genomic_DNA"/>
</dbReference>
<evidence type="ECO:0000313" key="4">
    <source>
        <dbReference type="Proteomes" id="UP000476030"/>
    </source>
</evidence>
<dbReference type="InterPro" id="IPR006016">
    <property type="entry name" value="UspA"/>
</dbReference>
<dbReference type="InterPro" id="IPR006015">
    <property type="entry name" value="Universal_stress_UspA"/>
</dbReference>
<dbReference type="CDD" id="cd00293">
    <property type="entry name" value="USP-like"/>
    <property type="match status" value="1"/>
</dbReference>
<dbReference type="InterPro" id="IPR014729">
    <property type="entry name" value="Rossmann-like_a/b/a_fold"/>
</dbReference>
<proteinExistence type="inferred from homology"/>
<gene>
    <name evidence="3" type="ORF">GQE98_13340</name>
</gene>
<organism evidence="3 4">
    <name type="scientific">Sneathiella litorea</name>
    <dbReference type="NCBI Taxonomy" id="2606216"/>
    <lineage>
        <taxon>Bacteria</taxon>
        <taxon>Pseudomonadati</taxon>
        <taxon>Pseudomonadota</taxon>
        <taxon>Alphaproteobacteria</taxon>
        <taxon>Sneathiellales</taxon>
        <taxon>Sneathiellaceae</taxon>
        <taxon>Sneathiella</taxon>
    </lineage>
</organism>
<keyword evidence="4" id="KW-1185">Reference proteome</keyword>
<dbReference type="AlphaFoldDB" id="A0A6L8WA41"/>
<dbReference type="PANTHER" id="PTHR46268">
    <property type="entry name" value="STRESS RESPONSE PROTEIN NHAX"/>
    <property type="match status" value="1"/>
</dbReference>
<protein>
    <submittedName>
        <fullName evidence="3">Universal stress protein</fullName>
    </submittedName>
</protein>
<accession>A0A6L8WA41</accession>
<dbReference type="PRINTS" id="PR01438">
    <property type="entry name" value="UNVRSLSTRESS"/>
</dbReference>
<evidence type="ECO:0000313" key="3">
    <source>
        <dbReference type="EMBL" id="MZR31619.1"/>
    </source>
</evidence>
<comment type="caution">
    <text evidence="3">The sequence shown here is derived from an EMBL/GenBank/DDBJ whole genome shotgun (WGS) entry which is preliminary data.</text>
</comment>
<reference evidence="3 4" key="1">
    <citation type="submission" date="2019-12" db="EMBL/GenBank/DDBJ databases">
        <title>Snethiella sp. nov. sp. isolated from sea sand.</title>
        <authorList>
            <person name="Kim J."/>
            <person name="Jeong S.E."/>
            <person name="Jung H.S."/>
            <person name="Jeon C.O."/>
        </authorList>
    </citation>
    <scope>NUCLEOTIDE SEQUENCE [LARGE SCALE GENOMIC DNA]</scope>
    <source>
        <strain evidence="3 4">DP05</strain>
    </source>
</reference>
<evidence type="ECO:0000259" key="2">
    <source>
        <dbReference type="Pfam" id="PF00582"/>
    </source>
</evidence>
<sequence length="145" mass="15812">MTTTLVIGLDGHESGERVLDYGKRMAGLIQDSELLIVYIVEWSPYSFQTPEENAERHKRREQEISTAFERVVNPAVEKLEKAGIKAKGIVRHGHVADILNSVAKEQNAEQIIVGRSSGRGLAGRIFGSSTSNLVMNAAVPVTVIG</sequence>
<dbReference type="Gene3D" id="3.40.50.620">
    <property type="entry name" value="HUPs"/>
    <property type="match status" value="1"/>
</dbReference>
<dbReference type="Pfam" id="PF00582">
    <property type="entry name" value="Usp"/>
    <property type="match status" value="1"/>
</dbReference>
<dbReference type="RefSeq" id="WP_161316107.1">
    <property type="nucleotide sequence ID" value="NZ_WTUW01000002.1"/>
</dbReference>
<feature type="domain" description="UspA" evidence="2">
    <location>
        <begin position="1"/>
        <end position="144"/>
    </location>
</feature>
<dbReference type="SUPFAM" id="SSF52402">
    <property type="entry name" value="Adenine nucleotide alpha hydrolases-like"/>
    <property type="match status" value="1"/>
</dbReference>
<comment type="similarity">
    <text evidence="1">Belongs to the universal stress protein A family.</text>
</comment>
<dbReference type="PANTHER" id="PTHR46268:SF6">
    <property type="entry name" value="UNIVERSAL STRESS PROTEIN UP12"/>
    <property type="match status" value="1"/>
</dbReference>
<evidence type="ECO:0000256" key="1">
    <source>
        <dbReference type="ARBA" id="ARBA00008791"/>
    </source>
</evidence>
<name>A0A6L8WA41_9PROT</name>
<dbReference type="Proteomes" id="UP000476030">
    <property type="component" value="Unassembled WGS sequence"/>
</dbReference>